<dbReference type="OrthoDB" id="7327264at2"/>
<dbReference type="GO" id="GO:0003677">
    <property type="term" value="F:DNA binding"/>
    <property type="evidence" value="ECO:0007669"/>
    <property type="project" value="UniProtKB-KW"/>
</dbReference>
<dbReference type="SUPFAM" id="SSF53098">
    <property type="entry name" value="Ribonuclease H-like"/>
    <property type="match status" value="1"/>
</dbReference>
<dbReference type="RefSeq" id="WP_073060409.1">
    <property type="nucleotide sequence ID" value="NZ_FQWT01000001.1"/>
</dbReference>
<evidence type="ECO:0000256" key="2">
    <source>
        <dbReference type="ARBA" id="ARBA00022578"/>
    </source>
</evidence>
<evidence type="ECO:0000259" key="5">
    <source>
        <dbReference type="Pfam" id="PF01609"/>
    </source>
</evidence>
<keyword evidence="3" id="KW-0238">DNA-binding</keyword>
<evidence type="ECO:0000256" key="3">
    <source>
        <dbReference type="ARBA" id="ARBA00023125"/>
    </source>
</evidence>
<dbReference type="GO" id="GO:0004803">
    <property type="term" value="F:transposase activity"/>
    <property type="evidence" value="ECO:0007669"/>
    <property type="project" value="InterPro"/>
</dbReference>
<dbReference type="InterPro" id="IPR012337">
    <property type="entry name" value="RNaseH-like_sf"/>
</dbReference>
<organism evidence="7 8">
    <name type="scientific">Chryseobacterium oranimense</name>
    <dbReference type="NCBI Taxonomy" id="421058"/>
    <lineage>
        <taxon>Bacteria</taxon>
        <taxon>Pseudomonadati</taxon>
        <taxon>Bacteroidota</taxon>
        <taxon>Flavobacteriia</taxon>
        <taxon>Flavobacteriales</taxon>
        <taxon>Weeksellaceae</taxon>
        <taxon>Chryseobacterium group</taxon>
        <taxon>Chryseobacterium</taxon>
    </lineage>
</organism>
<feature type="domain" description="DUF4372" evidence="6">
    <location>
        <begin position="5"/>
        <end position="74"/>
    </location>
</feature>
<sequence length="391" mass="45307">MINLNVFSQILSLIDRELFKDLVSKHKSDKHQKGINSWTHLVSMLFCHFSSADSVRDISNGLRSTTGNLNHLGVVRAPSKSNISYINTHRTHELFKDLYYSVLDRLWQKDTHFRKDLGQLKRKVYLMDASIIPLCLSVFDWAKFRSTKGAVKLHTVLDYDGCLPVFMQITDGKVHESQRAGSYSFSKGSVVVVDRGYVDYSWLGDLDSRGCYFVTRSKVNMKYKVIKSYQSEALIEKGILKDELIELSGAACNKYNGKPLRLVHFWDSTTGNEYHFLTNNTKWKASLVANIYKQRWHIEVFFKHLKQRLKVSTFIGTSENAVMIQIWTSLIGILLLKYLQKKAKYDWNLSNLVAFIRMNIFVKINIWQWIDDPFLRPPIKGKKGQLKIFAD</sequence>
<feature type="domain" description="Transposase IS4-like" evidence="5">
    <location>
        <begin position="121"/>
        <end position="332"/>
    </location>
</feature>
<protein>
    <recommendedName>
        <fullName evidence="9">Transposase, IS4 family</fullName>
    </recommendedName>
</protein>
<comment type="similarity">
    <text evidence="1">Belongs to the transposase 11 family.</text>
</comment>
<keyword evidence="2" id="KW-0815">Transposition</keyword>
<dbReference type="PANTHER" id="PTHR33258:SF1">
    <property type="entry name" value="TRANSPOSASE INSL FOR INSERTION SEQUENCE ELEMENT IS186A-RELATED"/>
    <property type="match status" value="1"/>
</dbReference>
<dbReference type="EMBL" id="FQWT01000001">
    <property type="protein sequence ID" value="SHG58369.1"/>
    <property type="molecule type" value="Genomic_DNA"/>
</dbReference>
<name>A0A1M5L0S1_9FLAO</name>
<reference evidence="8" key="1">
    <citation type="submission" date="2016-11" db="EMBL/GenBank/DDBJ databases">
        <authorList>
            <person name="Varghese N."/>
            <person name="Submissions S."/>
        </authorList>
    </citation>
    <scope>NUCLEOTIDE SEQUENCE [LARGE SCALE GENOMIC DNA]</scope>
    <source>
        <strain evidence="8">DSM 19055</strain>
    </source>
</reference>
<dbReference type="AlphaFoldDB" id="A0A1M5L0S1"/>
<proteinExistence type="inferred from homology"/>
<evidence type="ECO:0000259" key="6">
    <source>
        <dbReference type="Pfam" id="PF14294"/>
    </source>
</evidence>
<dbReference type="InterPro" id="IPR025399">
    <property type="entry name" value="DUF4372"/>
</dbReference>
<dbReference type="GO" id="GO:0006313">
    <property type="term" value="P:DNA transposition"/>
    <property type="evidence" value="ECO:0007669"/>
    <property type="project" value="InterPro"/>
</dbReference>
<keyword evidence="4" id="KW-0233">DNA recombination</keyword>
<dbReference type="NCBIfam" id="NF033592">
    <property type="entry name" value="transpos_IS4_1"/>
    <property type="match status" value="1"/>
</dbReference>
<dbReference type="PANTHER" id="PTHR33258">
    <property type="entry name" value="TRANSPOSASE INSL FOR INSERTION SEQUENCE ELEMENT IS186A-RELATED"/>
    <property type="match status" value="1"/>
</dbReference>
<dbReference type="InterPro" id="IPR047952">
    <property type="entry name" value="Transpos_IS4"/>
</dbReference>
<dbReference type="Pfam" id="PF14294">
    <property type="entry name" value="DUF4372"/>
    <property type="match status" value="1"/>
</dbReference>
<dbReference type="Gene3D" id="3.90.350.10">
    <property type="entry name" value="Transposase Inhibitor Protein From Tn5, Chain A, domain 1"/>
    <property type="match status" value="1"/>
</dbReference>
<accession>A0A1M5L0S1</accession>
<evidence type="ECO:0000313" key="7">
    <source>
        <dbReference type="EMBL" id="SHG58369.1"/>
    </source>
</evidence>
<gene>
    <name evidence="7" type="ORF">SAMN05421866_0902</name>
</gene>
<evidence type="ECO:0000256" key="4">
    <source>
        <dbReference type="ARBA" id="ARBA00023172"/>
    </source>
</evidence>
<evidence type="ECO:0000256" key="1">
    <source>
        <dbReference type="ARBA" id="ARBA00010075"/>
    </source>
</evidence>
<dbReference type="InterPro" id="IPR002559">
    <property type="entry name" value="Transposase_11"/>
</dbReference>
<evidence type="ECO:0008006" key="9">
    <source>
        <dbReference type="Google" id="ProtNLM"/>
    </source>
</evidence>
<keyword evidence="8" id="KW-1185">Reference proteome</keyword>
<evidence type="ECO:0000313" key="8">
    <source>
        <dbReference type="Proteomes" id="UP000184047"/>
    </source>
</evidence>
<dbReference type="Proteomes" id="UP000184047">
    <property type="component" value="Unassembled WGS sequence"/>
</dbReference>
<dbReference type="Pfam" id="PF01609">
    <property type="entry name" value="DDE_Tnp_1"/>
    <property type="match status" value="1"/>
</dbReference>